<name>A0A9E4N7W4_9GAMM</name>
<dbReference type="Pfam" id="PF00069">
    <property type="entry name" value="Pkinase"/>
    <property type="match status" value="1"/>
</dbReference>
<dbReference type="PANTHER" id="PTHR43289">
    <property type="entry name" value="MITOGEN-ACTIVATED PROTEIN KINASE KINASE KINASE 20-RELATED"/>
    <property type="match status" value="1"/>
</dbReference>
<dbReference type="SMART" id="SM00220">
    <property type="entry name" value="S_TKc"/>
    <property type="match status" value="1"/>
</dbReference>
<evidence type="ECO:0000256" key="1">
    <source>
        <dbReference type="ARBA" id="ARBA00022679"/>
    </source>
</evidence>
<dbReference type="SMART" id="SM00671">
    <property type="entry name" value="SEL1"/>
    <property type="match status" value="3"/>
</dbReference>
<evidence type="ECO:0000256" key="3">
    <source>
        <dbReference type="ARBA" id="ARBA00022777"/>
    </source>
</evidence>
<dbReference type="InterPro" id="IPR006597">
    <property type="entry name" value="Sel1-like"/>
</dbReference>
<evidence type="ECO:0000256" key="2">
    <source>
        <dbReference type="ARBA" id="ARBA00022741"/>
    </source>
</evidence>
<reference evidence="8" key="1">
    <citation type="journal article" date="2021" name="Proc. Natl. Acad. Sci. U.S.A.">
        <title>Global biogeography of chemosynthetic symbionts reveals both localized and globally distributed symbiont groups. .</title>
        <authorList>
            <person name="Osvatic J.T."/>
            <person name="Wilkins L.G.E."/>
            <person name="Leibrecht L."/>
            <person name="Leray M."/>
            <person name="Zauner S."/>
            <person name="Polzin J."/>
            <person name="Camacho Y."/>
            <person name="Gros O."/>
            <person name="van Gils J.A."/>
            <person name="Eisen J.A."/>
            <person name="Petersen J.M."/>
            <person name="Yuen B."/>
        </authorList>
    </citation>
    <scope>NUCLEOTIDE SEQUENCE</scope>
    <source>
        <strain evidence="8">MAGclacostrist064TRANS</strain>
    </source>
</reference>
<dbReference type="InterPro" id="IPR017441">
    <property type="entry name" value="Protein_kinase_ATP_BS"/>
</dbReference>
<dbReference type="Gene3D" id="3.30.200.20">
    <property type="entry name" value="Phosphorylase Kinase, domain 1"/>
    <property type="match status" value="1"/>
</dbReference>
<dbReference type="Gene3D" id="1.10.510.10">
    <property type="entry name" value="Transferase(Phosphotransferase) domain 1"/>
    <property type="match status" value="1"/>
</dbReference>
<dbReference type="EMBL" id="JAEPCM010000843">
    <property type="protein sequence ID" value="MCG7949060.1"/>
    <property type="molecule type" value="Genomic_DNA"/>
</dbReference>
<dbReference type="InterPro" id="IPR011990">
    <property type="entry name" value="TPR-like_helical_dom_sf"/>
</dbReference>
<dbReference type="Gene3D" id="1.25.40.10">
    <property type="entry name" value="Tetratricopeptide repeat domain"/>
    <property type="match status" value="1"/>
</dbReference>
<accession>A0A9E4N7W4</accession>
<evidence type="ECO:0000256" key="5">
    <source>
        <dbReference type="PROSITE-ProRule" id="PRU10141"/>
    </source>
</evidence>
<dbReference type="InterPro" id="IPR008271">
    <property type="entry name" value="Ser/Thr_kinase_AS"/>
</dbReference>
<dbReference type="Proteomes" id="UP000886667">
    <property type="component" value="Unassembled WGS sequence"/>
</dbReference>
<sequence length="634" mass="70171">MDDLPELEGYHIIERIGEGGMATVYQAVQDGLERQVALKFLAPHLAKDEQFAQRFLREARIVGQLSHAHIVPVYEVGEKEGHYYLSMEWLSGGDLHSMIRDGLSETQKQNILTQITQALRYAHRQGFVHRDIKPDNILFRDSETAVVTDFGIARELSKQTGSVEQTSVESVIGSPRYMSPEQTRCEPLDARTDLYSLGVIAWLMLTGDFPHKGKTLTDIAIDRHNNPNPLLPTHLARWQPLCDGLMAYRKEDRFADCDAVLQALEQLADNAMKHTDKGNHQDNRTAVFTPLEEEITGGQTTVYTIDDSTHTGENKKKYSVALILSLVSLLAAAGSFIFWNQFSQQTPQIAAEIPSQGPQTTDIAATRSQQLSKDSTPQQPAPPEPQRKMELSASIEVKQPVSAEPERGDIEPVKSNQLNTPSSGEYFAFRDTIKQNTAEAAESFLVAYPNSILSEIIRVYVLQQTERIAKLEESAKAGGVEAQLVLSELSITGWGMNKDQARAKEYAESAAQLDQPFTNYHLAALLLAQSSPDSPVDGRITRLLEDSADAGFFLAQTLLGNLLFTGRIEVTEGEQKGLARYQQAAAQGDRNALFNLGLIYDSGLGNTPQDQQQAEVYFKQAATLGHPQASDYIP</sequence>
<dbReference type="CDD" id="cd14014">
    <property type="entry name" value="STKc_PknB_like"/>
    <property type="match status" value="1"/>
</dbReference>
<feature type="domain" description="Protein kinase" evidence="7">
    <location>
        <begin position="10"/>
        <end position="267"/>
    </location>
</feature>
<dbReference type="AlphaFoldDB" id="A0A9E4N7W4"/>
<evidence type="ECO:0000313" key="8">
    <source>
        <dbReference type="EMBL" id="MCG7949060.1"/>
    </source>
</evidence>
<dbReference type="PANTHER" id="PTHR43289:SF6">
    <property type="entry name" value="SERINE_THREONINE-PROTEIN KINASE NEKL-3"/>
    <property type="match status" value="1"/>
</dbReference>
<evidence type="ECO:0000313" key="9">
    <source>
        <dbReference type="Proteomes" id="UP000886667"/>
    </source>
</evidence>
<feature type="compositionally biased region" description="Polar residues" evidence="6">
    <location>
        <begin position="356"/>
        <end position="378"/>
    </location>
</feature>
<keyword evidence="1" id="KW-0808">Transferase</keyword>
<proteinExistence type="predicted"/>
<dbReference type="SUPFAM" id="SSF56112">
    <property type="entry name" value="Protein kinase-like (PK-like)"/>
    <property type="match status" value="1"/>
</dbReference>
<evidence type="ECO:0000256" key="6">
    <source>
        <dbReference type="SAM" id="MobiDB-lite"/>
    </source>
</evidence>
<dbReference type="InterPro" id="IPR011009">
    <property type="entry name" value="Kinase-like_dom_sf"/>
</dbReference>
<feature type="binding site" evidence="5">
    <location>
        <position position="39"/>
    </location>
    <ligand>
        <name>ATP</name>
        <dbReference type="ChEBI" id="CHEBI:30616"/>
    </ligand>
</feature>
<dbReference type="InterPro" id="IPR000719">
    <property type="entry name" value="Prot_kinase_dom"/>
</dbReference>
<keyword evidence="4 5" id="KW-0067">ATP-binding</keyword>
<dbReference type="PROSITE" id="PS00107">
    <property type="entry name" value="PROTEIN_KINASE_ATP"/>
    <property type="match status" value="1"/>
</dbReference>
<comment type="caution">
    <text evidence="8">The sequence shown here is derived from an EMBL/GenBank/DDBJ whole genome shotgun (WGS) entry which is preliminary data.</text>
</comment>
<feature type="region of interest" description="Disordered" evidence="6">
    <location>
        <begin position="354"/>
        <end position="421"/>
    </location>
</feature>
<dbReference type="GO" id="GO:0004674">
    <property type="term" value="F:protein serine/threonine kinase activity"/>
    <property type="evidence" value="ECO:0007669"/>
    <property type="project" value="TreeGrafter"/>
</dbReference>
<dbReference type="GO" id="GO:0005524">
    <property type="term" value="F:ATP binding"/>
    <property type="evidence" value="ECO:0007669"/>
    <property type="project" value="UniProtKB-UniRule"/>
</dbReference>
<evidence type="ECO:0000256" key="4">
    <source>
        <dbReference type="ARBA" id="ARBA00022840"/>
    </source>
</evidence>
<protein>
    <submittedName>
        <fullName evidence="8">Serine/threonine-protein kinase</fullName>
    </submittedName>
</protein>
<organism evidence="8 9">
    <name type="scientific">Candidatus Thiodiazotropha taylori</name>
    <dbReference type="NCBI Taxonomy" id="2792791"/>
    <lineage>
        <taxon>Bacteria</taxon>
        <taxon>Pseudomonadati</taxon>
        <taxon>Pseudomonadota</taxon>
        <taxon>Gammaproteobacteria</taxon>
        <taxon>Chromatiales</taxon>
        <taxon>Sedimenticolaceae</taxon>
        <taxon>Candidatus Thiodiazotropha</taxon>
    </lineage>
</organism>
<keyword evidence="3 8" id="KW-0418">Kinase</keyword>
<dbReference type="PROSITE" id="PS50011">
    <property type="entry name" value="PROTEIN_KINASE_DOM"/>
    <property type="match status" value="1"/>
</dbReference>
<evidence type="ECO:0000259" key="7">
    <source>
        <dbReference type="PROSITE" id="PS50011"/>
    </source>
</evidence>
<dbReference type="SUPFAM" id="SSF81901">
    <property type="entry name" value="HCP-like"/>
    <property type="match status" value="2"/>
</dbReference>
<keyword evidence="2 5" id="KW-0547">Nucleotide-binding</keyword>
<dbReference type="Pfam" id="PF08238">
    <property type="entry name" value="Sel1"/>
    <property type="match status" value="3"/>
</dbReference>
<dbReference type="PROSITE" id="PS00108">
    <property type="entry name" value="PROTEIN_KINASE_ST"/>
    <property type="match status" value="1"/>
</dbReference>
<gene>
    <name evidence="8" type="ORF">JAZ07_22210</name>
</gene>